<dbReference type="AlphaFoldDB" id="A0A9X3S623"/>
<dbReference type="InterPro" id="IPR053931">
    <property type="entry name" value="RapZ_C"/>
</dbReference>
<evidence type="ECO:0000313" key="7">
    <source>
        <dbReference type="EMBL" id="MDA0167369.1"/>
    </source>
</evidence>
<feature type="binding site" evidence="4">
    <location>
        <begin position="28"/>
        <end position="35"/>
    </location>
    <ligand>
        <name>ATP</name>
        <dbReference type="ChEBI" id="CHEBI:30616"/>
    </ligand>
</feature>
<dbReference type="RefSeq" id="WP_270046659.1">
    <property type="nucleotide sequence ID" value="NZ_JAPDOD010000107.1"/>
</dbReference>
<evidence type="ECO:0000256" key="4">
    <source>
        <dbReference type="HAMAP-Rule" id="MF_00636"/>
    </source>
</evidence>
<dbReference type="SUPFAM" id="SSF52540">
    <property type="entry name" value="P-loop containing nucleoside triphosphate hydrolases"/>
    <property type="match status" value="1"/>
</dbReference>
<dbReference type="GO" id="GO:0005525">
    <property type="term" value="F:GTP binding"/>
    <property type="evidence" value="ECO:0007669"/>
    <property type="project" value="UniProtKB-UniRule"/>
</dbReference>
<dbReference type="Proteomes" id="UP001149140">
    <property type="component" value="Unassembled WGS sequence"/>
</dbReference>
<evidence type="ECO:0000259" key="6">
    <source>
        <dbReference type="Pfam" id="PF22740"/>
    </source>
</evidence>
<sequence>MGNAVRDGDSPNGHKTASNLEDLVVISGLSGAGKSSAMNVFEDAGYFCVDNLPAEMIRSLSELFMHDGSKVELAAVVCDSRGGEYLAALAGVIDNLAAVGLVHRVVFLTADEEALVNRYKETRRRHPLAPHGSVLDGIKAERELLEPVRQRADIVIDTSGLSAAALRRKVADELLEPATPGKLAVTFTSFGHKHGPPRDADLAFDVRFLPNPHYDPDLRPLTGFDQRIVDYVGRDGRLEVFYSHLIPLLEFVLPQYVAEGKAHLMVAIGCTGGRHRSVAITEHLAKQFRDREEYFVEVAHRDVDRLPIRR</sequence>
<dbReference type="InterPro" id="IPR053930">
    <property type="entry name" value="RapZ-like_N"/>
</dbReference>
<evidence type="ECO:0000313" key="8">
    <source>
        <dbReference type="Proteomes" id="UP001149140"/>
    </source>
</evidence>
<feature type="binding site" evidence="4">
    <location>
        <begin position="79"/>
        <end position="82"/>
    </location>
    <ligand>
        <name>GTP</name>
        <dbReference type="ChEBI" id="CHEBI:37565"/>
    </ligand>
</feature>
<dbReference type="PANTHER" id="PTHR30448">
    <property type="entry name" value="RNASE ADAPTER PROTEIN RAPZ"/>
    <property type="match status" value="1"/>
</dbReference>
<organism evidence="7 8">
    <name type="scientific">Solirubrobacter ginsenosidimutans</name>
    <dbReference type="NCBI Taxonomy" id="490573"/>
    <lineage>
        <taxon>Bacteria</taxon>
        <taxon>Bacillati</taxon>
        <taxon>Actinomycetota</taxon>
        <taxon>Thermoleophilia</taxon>
        <taxon>Solirubrobacterales</taxon>
        <taxon>Solirubrobacteraceae</taxon>
        <taxon>Solirubrobacter</taxon>
    </lineage>
</organism>
<comment type="caution">
    <text evidence="7">The sequence shown here is derived from an EMBL/GenBank/DDBJ whole genome shotgun (WGS) entry which is preliminary data.</text>
</comment>
<keyword evidence="3 4" id="KW-0342">GTP-binding</keyword>
<keyword evidence="2 4" id="KW-0067">ATP-binding</keyword>
<evidence type="ECO:0000259" key="5">
    <source>
        <dbReference type="Pfam" id="PF03668"/>
    </source>
</evidence>
<dbReference type="PANTHER" id="PTHR30448:SF0">
    <property type="entry name" value="RNASE ADAPTER PROTEIN RAPZ"/>
    <property type="match status" value="1"/>
</dbReference>
<name>A0A9X3S623_9ACTN</name>
<dbReference type="InterPro" id="IPR005337">
    <property type="entry name" value="RapZ-like"/>
</dbReference>
<reference evidence="7" key="1">
    <citation type="submission" date="2022-10" db="EMBL/GenBank/DDBJ databases">
        <title>The WGS of Solirubrobacter ginsenosidimutans DSM 21036.</title>
        <authorList>
            <person name="Jiang Z."/>
        </authorList>
    </citation>
    <scope>NUCLEOTIDE SEQUENCE</scope>
    <source>
        <strain evidence="7">DSM 21036</strain>
    </source>
</reference>
<dbReference type="EMBL" id="JAPDOD010000107">
    <property type="protein sequence ID" value="MDA0167369.1"/>
    <property type="molecule type" value="Genomic_DNA"/>
</dbReference>
<keyword evidence="1 4" id="KW-0547">Nucleotide-binding</keyword>
<dbReference type="NCBIfam" id="NF003828">
    <property type="entry name" value="PRK05416.1"/>
    <property type="match status" value="1"/>
</dbReference>
<evidence type="ECO:0000256" key="3">
    <source>
        <dbReference type="ARBA" id="ARBA00023134"/>
    </source>
</evidence>
<dbReference type="Pfam" id="PF03668">
    <property type="entry name" value="RapZ-like_N"/>
    <property type="match status" value="1"/>
</dbReference>
<dbReference type="PIRSF" id="PIRSF005052">
    <property type="entry name" value="P-loopkin"/>
    <property type="match status" value="1"/>
</dbReference>
<keyword evidence="8" id="KW-1185">Reference proteome</keyword>
<dbReference type="GO" id="GO:0005524">
    <property type="term" value="F:ATP binding"/>
    <property type="evidence" value="ECO:0007669"/>
    <property type="project" value="UniProtKB-UniRule"/>
</dbReference>
<gene>
    <name evidence="7" type="primary">rapZ</name>
    <name evidence="7" type="ORF">OM076_44330</name>
</gene>
<dbReference type="InterPro" id="IPR027417">
    <property type="entry name" value="P-loop_NTPase"/>
</dbReference>
<accession>A0A9X3S623</accession>
<proteinExistence type="inferred from homology"/>
<dbReference type="Pfam" id="PF22740">
    <property type="entry name" value="PapZ_C"/>
    <property type="match status" value="1"/>
</dbReference>
<evidence type="ECO:0000256" key="1">
    <source>
        <dbReference type="ARBA" id="ARBA00022741"/>
    </source>
</evidence>
<dbReference type="HAMAP" id="MF_00636">
    <property type="entry name" value="RapZ_like"/>
    <property type="match status" value="1"/>
</dbReference>
<feature type="domain" description="RapZ C-terminal" evidence="6">
    <location>
        <begin position="184"/>
        <end position="303"/>
    </location>
</feature>
<evidence type="ECO:0000256" key="2">
    <source>
        <dbReference type="ARBA" id="ARBA00022840"/>
    </source>
</evidence>
<feature type="domain" description="RapZ-like N-terminal" evidence="5">
    <location>
        <begin position="22"/>
        <end position="174"/>
    </location>
</feature>
<dbReference type="Gene3D" id="3.40.50.300">
    <property type="entry name" value="P-loop containing nucleotide triphosphate hydrolases"/>
    <property type="match status" value="1"/>
</dbReference>
<protein>
    <submittedName>
        <fullName evidence="7">RNase adapter RapZ</fullName>
    </submittedName>
</protein>